<sequence length="37" mass="3784">MSLSSQSSQGGGDFLEAGFDVAGVASTEVVYDRDFPG</sequence>
<gene>
    <name evidence="1" type="ORF">CLV67_1351</name>
</gene>
<evidence type="ECO:0000313" key="1">
    <source>
        <dbReference type="EMBL" id="PRX09725.1"/>
    </source>
</evidence>
<dbReference type="EMBL" id="PVMZ01000035">
    <property type="protein sequence ID" value="PRX09725.1"/>
    <property type="molecule type" value="Genomic_DNA"/>
</dbReference>
<protein>
    <submittedName>
        <fullName evidence="1">Uncharacterized protein</fullName>
    </submittedName>
</protein>
<dbReference type="AlphaFoldDB" id="A0A2T0JQ32"/>
<evidence type="ECO:0000313" key="2">
    <source>
        <dbReference type="Proteomes" id="UP000239415"/>
    </source>
</evidence>
<comment type="caution">
    <text evidence="1">The sequence shown here is derived from an EMBL/GenBank/DDBJ whole genome shotgun (WGS) entry which is preliminary data.</text>
</comment>
<proteinExistence type="predicted"/>
<name>A0A2T0JQ32_9ACTN</name>
<reference evidence="1 2" key="1">
    <citation type="submission" date="2018-03" db="EMBL/GenBank/DDBJ databases">
        <title>Genomic Encyclopedia of Archaeal and Bacterial Type Strains, Phase II (KMG-II): from individual species to whole genera.</title>
        <authorList>
            <person name="Goeker M."/>
        </authorList>
    </citation>
    <scope>NUCLEOTIDE SEQUENCE [LARGE SCALE GENOMIC DNA]</scope>
    <source>
        <strain evidence="1 2">DSM 43146</strain>
    </source>
</reference>
<keyword evidence="2" id="KW-1185">Reference proteome</keyword>
<organism evidence="1 2">
    <name type="scientific">Actinoplanes italicus</name>
    <dbReference type="NCBI Taxonomy" id="113567"/>
    <lineage>
        <taxon>Bacteria</taxon>
        <taxon>Bacillati</taxon>
        <taxon>Actinomycetota</taxon>
        <taxon>Actinomycetes</taxon>
        <taxon>Micromonosporales</taxon>
        <taxon>Micromonosporaceae</taxon>
        <taxon>Actinoplanes</taxon>
    </lineage>
</organism>
<accession>A0A2T0JQ32</accession>
<dbReference type="Proteomes" id="UP000239415">
    <property type="component" value="Unassembled WGS sequence"/>
</dbReference>